<sequence length="141" mass="15302">MSEFASPLEEQQSLKKDLSMEIDGPGATQGLATAEDWRKALGAVVPAVVVLRTTATRAFDTESAGVSYATGFIVDKSLGIILTNRHVVKPGPVVAEAMFLNREEIPVYPLYRDPVEEEEVDILTSTRLPKTTGLVKDLSDI</sequence>
<dbReference type="EMBL" id="JAHRHJ020000002">
    <property type="protein sequence ID" value="KAH9327182.1"/>
    <property type="molecule type" value="Genomic_DNA"/>
</dbReference>
<dbReference type="Proteomes" id="UP000824469">
    <property type="component" value="Unassembled WGS sequence"/>
</dbReference>
<reference evidence="1 2" key="1">
    <citation type="journal article" date="2021" name="Nat. Plants">
        <title>The Taxus genome provides insights into paclitaxel biosynthesis.</title>
        <authorList>
            <person name="Xiong X."/>
            <person name="Gou J."/>
            <person name="Liao Q."/>
            <person name="Li Y."/>
            <person name="Zhou Q."/>
            <person name="Bi G."/>
            <person name="Li C."/>
            <person name="Du R."/>
            <person name="Wang X."/>
            <person name="Sun T."/>
            <person name="Guo L."/>
            <person name="Liang H."/>
            <person name="Lu P."/>
            <person name="Wu Y."/>
            <person name="Zhang Z."/>
            <person name="Ro D.K."/>
            <person name="Shang Y."/>
            <person name="Huang S."/>
            <person name="Yan J."/>
        </authorList>
    </citation>
    <scope>NUCLEOTIDE SEQUENCE [LARGE SCALE GENOMIC DNA]</scope>
    <source>
        <strain evidence="1">Ta-2019</strain>
    </source>
</reference>
<accession>A0AA38GRR7</accession>
<evidence type="ECO:0008006" key="3">
    <source>
        <dbReference type="Google" id="ProtNLM"/>
    </source>
</evidence>
<dbReference type="SUPFAM" id="SSF50494">
    <property type="entry name" value="Trypsin-like serine proteases"/>
    <property type="match status" value="1"/>
</dbReference>
<evidence type="ECO:0000313" key="2">
    <source>
        <dbReference type="Proteomes" id="UP000824469"/>
    </source>
</evidence>
<keyword evidence="2" id="KW-1185">Reference proteome</keyword>
<dbReference type="InterPro" id="IPR009003">
    <property type="entry name" value="Peptidase_S1_PA"/>
</dbReference>
<dbReference type="InterPro" id="IPR043504">
    <property type="entry name" value="Peptidase_S1_PA_chymotrypsin"/>
</dbReference>
<protein>
    <recommendedName>
        <fullName evidence="3">Protease Do-like 7</fullName>
    </recommendedName>
</protein>
<organism evidence="1 2">
    <name type="scientific">Taxus chinensis</name>
    <name type="common">Chinese yew</name>
    <name type="synonym">Taxus wallichiana var. chinensis</name>
    <dbReference type="NCBI Taxonomy" id="29808"/>
    <lineage>
        <taxon>Eukaryota</taxon>
        <taxon>Viridiplantae</taxon>
        <taxon>Streptophyta</taxon>
        <taxon>Embryophyta</taxon>
        <taxon>Tracheophyta</taxon>
        <taxon>Spermatophyta</taxon>
        <taxon>Pinopsida</taxon>
        <taxon>Pinidae</taxon>
        <taxon>Conifers II</taxon>
        <taxon>Cupressales</taxon>
        <taxon>Taxaceae</taxon>
        <taxon>Taxus</taxon>
    </lineage>
</organism>
<proteinExistence type="predicted"/>
<dbReference type="PANTHER" id="PTHR46366">
    <property type="entry name" value="PRO-APOPTOTIC SERINE PROTEASE NMA111"/>
    <property type="match status" value="1"/>
</dbReference>
<dbReference type="Gene3D" id="2.40.10.10">
    <property type="entry name" value="Trypsin-like serine proteases"/>
    <property type="match status" value="1"/>
</dbReference>
<dbReference type="PANTHER" id="PTHR46366:SF1">
    <property type="entry name" value="PDZ DOMAIN-CONTAINING PROTEIN C1685.05"/>
    <property type="match status" value="1"/>
</dbReference>
<name>A0AA38GRR7_TAXCH</name>
<evidence type="ECO:0000313" key="1">
    <source>
        <dbReference type="EMBL" id="KAH9327182.1"/>
    </source>
</evidence>
<dbReference type="OMA" id="FTENHAT"/>
<dbReference type="AlphaFoldDB" id="A0AA38GRR7"/>
<comment type="caution">
    <text evidence="1">The sequence shown here is derived from an EMBL/GenBank/DDBJ whole genome shotgun (WGS) entry which is preliminary data.</text>
</comment>
<gene>
    <name evidence="1" type="ORF">KI387_007360</name>
</gene>